<keyword evidence="9" id="KW-0464">Manganese</keyword>
<protein>
    <recommendedName>
        <fullName evidence="12">Hexosyltransferase</fullName>
        <ecNumber evidence="12">2.4.1.-</ecNumber>
    </recommendedName>
</protein>
<dbReference type="GO" id="GO:0016757">
    <property type="term" value="F:glycosyltransferase activity"/>
    <property type="evidence" value="ECO:0007669"/>
    <property type="project" value="UniProtKB-KW"/>
</dbReference>
<keyword evidence="7" id="KW-1133">Transmembrane helix</keyword>
<evidence type="ECO:0000256" key="5">
    <source>
        <dbReference type="ARBA" id="ARBA00022723"/>
    </source>
</evidence>
<name>A0A5D2KY19_GOSTO</name>
<dbReference type="EC" id="2.4.1.-" evidence="12"/>
<organism evidence="13 14">
    <name type="scientific">Gossypium tomentosum</name>
    <name type="common">Hawaiian cotton</name>
    <name type="synonym">Gossypium sandvicense</name>
    <dbReference type="NCBI Taxonomy" id="34277"/>
    <lineage>
        <taxon>Eukaryota</taxon>
        <taxon>Viridiplantae</taxon>
        <taxon>Streptophyta</taxon>
        <taxon>Embryophyta</taxon>
        <taxon>Tracheophyta</taxon>
        <taxon>Spermatophyta</taxon>
        <taxon>Magnoliopsida</taxon>
        <taxon>eudicotyledons</taxon>
        <taxon>Gunneridae</taxon>
        <taxon>Pentapetalae</taxon>
        <taxon>rosids</taxon>
        <taxon>malvids</taxon>
        <taxon>Malvales</taxon>
        <taxon>Malvaceae</taxon>
        <taxon>Malvoideae</taxon>
        <taxon>Gossypium</taxon>
    </lineage>
</organism>
<gene>
    <name evidence="13" type="ORF">ES332_D05G222600v1</name>
</gene>
<keyword evidence="2" id="KW-0328">Glycosyltransferase</keyword>
<keyword evidence="5" id="KW-0479">Metal-binding</keyword>
<dbReference type="FunFam" id="3.90.550.10:FF:000018">
    <property type="entry name" value="Hexosyltransferase"/>
    <property type="match status" value="1"/>
</dbReference>
<dbReference type="AlphaFoldDB" id="A0A5D2KY19"/>
<evidence type="ECO:0000256" key="9">
    <source>
        <dbReference type="ARBA" id="ARBA00023211"/>
    </source>
</evidence>
<keyword evidence="4" id="KW-0812">Transmembrane</keyword>
<dbReference type="GO" id="GO:0071555">
    <property type="term" value="P:cell wall organization"/>
    <property type="evidence" value="ECO:0007669"/>
    <property type="project" value="UniProtKB-KW"/>
</dbReference>
<dbReference type="GO" id="GO:0000139">
    <property type="term" value="C:Golgi membrane"/>
    <property type="evidence" value="ECO:0007669"/>
    <property type="project" value="UniProtKB-SubCell"/>
</dbReference>
<evidence type="ECO:0000256" key="2">
    <source>
        <dbReference type="ARBA" id="ARBA00022676"/>
    </source>
</evidence>
<dbReference type="SMR" id="A0A5D2KY19"/>
<keyword evidence="3" id="KW-0808">Transferase</keyword>
<dbReference type="SUPFAM" id="SSF53448">
    <property type="entry name" value="Nucleotide-diphospho-sugar transferases"/>
    <property type="match status" value="1"/>
</dbReference>
<evidence type="ECO:0000256" key="7">
    <source>
        <dbReference type="ARBA" id="ARBA00022989"/>
    </source>
</evidence>
<evidence type="ECO:0000256" key="4">
    <source>
        <dbReference type="ARBA" id="ARBA00022692"/>
    </source>
</evidence>
<keyword evidence="6" id="KW-0735">Signal-anchor</keyword>
<accession>A0A5D2KY19</accession>
<evidence type="ECO:0000256" key="11">
    <source>
        <dbReference type="ARBA" id="ARBA00038162"/>
    </source>
</evidence>
<dbReference type="CDD" id="cd02537">
    <property type="entry name" value="GT8_Glycogenin"/>
    <property type="match status" value="1"/>
</dbReference>
<evidence type="ECO:0000256" key="3">
    <source>
        <dbReference type="ARBA" id="ARBA00022679"/>
    </source>
</evidence>
<evidence type="ECO:0000256" key="8">
    <source>
        <dbReference type="ARBA" id="ARBA00023136"/>
    </source>
</evidence>
<keyword evidence="8" id="KW-0472">Membrane</keyword>
<evidence type="ECO:0000313" key="14">
    <source>
        <dbReference type="Proteomes" id="UP000322667"/>
    </source>
</evidence>
<reference evidence="13 14" key="1">
    <citation type="submission" date="2019-07" db="EMBL/GenBank/DDBJ databases">
        <title>WGS assembly of Gossypium tomentosum.</title>
        <authorList>
            <person name="Chen Z.J."/>
            <person name="Sreedasyam A."/>
            <person name="Ando A."/>
            <person name="Song Q."/>
            <person name="De L."/>
            <person name="Hulse-Kemp A."/>
            <person name="Ding M."/>
            <person name="Ye W."/>
            <person name="Kirkbride R."/>
            <person name="Jenkins J."/>
            <person name="Plott C."/>
            <person name="Lovell J."/>
            <person name="Lin Y.-M."/>
            <person name="Vaughn R."/>
            <person name="Liu B."/>
            <person name="Li W."/>
            <person name="Simpson S."/>
            <person name="Scheffler B."/>
            <person name="Saski C."/>
            <person name="Grover C."/>
            <person name="Hu G."/>
            <person name="Conover J."/>
            <person name="Carlson J."/>
            <person name="Shu S."/>
            <person name="Boston L."/>
            <person name="Williams M."/>
            <person name="Peterson D."/>
            <person name="Mcgee K."/>
            <person name="Jones D."/>
            <person name="Wendel J."/>
            <person name="Stelly D."/>
            <person name="Grimwood J."/>
            <person name="Schmutz J."/>
        </authorList>
    </citation>
    <scope>NUCLEOTIDE SEQUENCE [LARGE SCALE GENOMIC DNA]</scope>
    <source>
        <strain evidence="13">7179.01</strain>
    </source>
</reference>
<dbReference type="Proteomes" id="UP000322667">
    <property type="component" value="Chromosome D05"/>
</dbReference>
<comment type="subcellular location">
    <subcellularLocation>
        <location evidence="1">Golgi apparatus membrane</location>
        <topology evidence="1">Single-pass type II membrane protein</topology>
    </subcellularLocation>
</comment>
<proteinExistence type="inferred from homology"/>
<keyword evidence="10" id="KW-0961">Cell wall biogenesis/degradation</keyword>
<dbReference type="InterPro" id="IPR050587">
    <property type="entry name" value="GNT1/Glycosyltrans_8"/>
</dbReference>
<dbReference type="InterPro" id="IPR002495">
    <property type="entry name" value="Glyco_trans_8"/>
</dbReference>
<evidence type="ECO:0000256" key="10">
    <source>
        <dbReference type="ARBA" id="ARBA00023316"/>
    </source>
</evidence>
<comment type="similarity">
    <text evidence="11">Belongs to the glycosyltransferase 8 family. Glycogenin subfamily.</text>
</comment>
<dbReference type="Gene3D" id="3.90.550.10">
    <property type="entry name" value="Spore Coat Polysaccharide Biosynthesis Protein SpsA, Chain A"/>
    <property type="match status" value="1"/>
</dbReference>
<dbReference type="GO" id="GO:0046872">
    <property type="term" value="F:metal ion binding"/>
    <property type="evidence" value="ECO:0007669"/>
    <property type="project" value="UniProtKB-KW"/>
</dbReference>
<evidence type="ECO:0000256" key="1">
    <source>
        <dbReference type="ARBA" id="ARBA00004323"/>
    </source>
</evidence>
<evidence type="ECO:0000256" key="12">
    <source>
        <dbReference type="RuleBase" id="RU362027"/>
    </source>
</evidence>
<dbReference type="InterPro" id="IPR029044">
    <property type="entry name" value="Nucleotide-diphossugar_trans"/>
</dbReference>
<dbReference type="PANTHER" id="PTHR11183">
    <property type="entry name" value="GLYCOGENIN SUBFAMILY MEMBER"/>
    <property type="match status" value="1"/>
</dbReference>
<keyword evidence="14" id="KW-1185">Reference proteome</keyword>
<dbReference type="EMBL" id="CM017627">
    <property type="protein sequence ID" value="TYH71987.1"/>
    <property type="molecule type" value="Genomic_DNA"/>
</dbReference>
<evidence type="ECO:0000256" key="6">
    <source>
        <dbReference type="ARBA" id="ARBA00022968"/>
    </source>
</evidence>
<evidence type="ECO:0000313" key="13">
    <source>
        <dbReference type="EMBL" id="TYH71987.1"/>
    </source>
</evidence>
<dbReference type="Pfam" id="PF01501">
    <property type="entry name" value="Glyco_transf_8"/>
    <property type="match status" value="1"/>
</dbReference>
<sequence length="519" mass="61240">MEAVLEETEAMKPKRKRNLTMLEVPSFIDEIGGGVKIGMLNFEDEDYSEWEKHGETIPIHFQRVSELFEWKDLFPEWIDEEEEIDGPMCPEIPMPDFSKYDDLDLIVAKLPCEYPVDGWARDVFRLQVHLIVANLAVKKGKRDWNWRTKVVFLSKCRPMLEVFRCNDLVKQEGEWWYYEPEITRLEEKVSLPIGSCNLALPLWGQGNDEVFDVSKIQQATSAAKREAYVTVLHSSESYVCGAITLAQSLLKTGTNRDLILLLDRSITEPKRDALKAAGWQLRFIKRIRNPRAEKGTYNEYNYSKFRLWQMTDYDKVIFIDADILVLKNIDLLFHFPQMTATGNDIWIFNSGIMVVEPSNCTFKLLMNKRKEIFSYNGGDQGFLNEVFVWWHRLPRRVNFLKNFWANSTVETGLKSQLFAADPPKVYSIHYLGLKPWHCYRDYDCNWDIGDQRVYASDVAHQRWWKFYDAMDEKLQQQCGLTERRKIELDWDRKMAEKEGFQDEHWKINITDPRRKFLIN</sequence>